<reference evidence="4" key="1">
    <citation type="submission" date="2023-07" db="EMBL/GenBank/DDBJ databases">
        <title>30 novel species of actinomycetes from the DSMZ collection.</title>
        <authorList>
            <person name="Nouioui I."/>
        </authorList>
    </citation>
    <scope>NUCLEOTIDE SEQUENCE [LARGE SCALE GENOMIC DNA]</scope>
    <source>
        <strain evidence="4">DSM 42041</strain>
    </source>
</reference>
<evidence type="ECO:0000313" key="4">
    <source>
        <dbReference type="Proteomes" id="UP001183414"/>
    </source>
</evidence>
<name>A0ABU2NWV8_9ACTN</name>
<sequence>MDETTTAGNRPGSRRRGRSAGHAPRDVLLPRGGGTLTVRLVDVRDADAVTALHALCSDAVLRARYRTPGAATGARLRGEADVLLSHLLAPHMGHTLGAFRSDGTVVGLGHLLWDGADEAETALLVADSWQRRGVGAGLLRRLVSTAGQRGLGRVYTVATRPATGAAAVLRTLGLPLEFRHEEDAVVVTASRVPAPRGPARPAGPPGPGRHCRLR</sequence>
<proteinExistence type="predicted"/>
<feature type="region of interest" description="Disordered" evidence="1">
    <location>
        <begin position="1"/>
        <end position="28"/>
    </location>
</feature>
<dbReference type="PROSITE" id="PS51186">
    <property type="entry name" value="GNAT"/>
    <property type="match status" value="1"/>
</dbReference>
<dbReference type="RefSeq" id="WP_311675167.1">
    <property type="nucleotide sequence ID" value="NZ_JAVREQ010000022.1"/>
</dbReference>
<accession>A0ABU2NWV8</accession>
<dbReference type="Pfam" id="PF00583">
    <property type="entry name" value="Acetyltransf_1"/>
    <property type="match status" value="1"/>
</dbReference>
<comment type="caution">
    <text evidence="3">The sequence shown here is derived from an EMBL/GenBank/DDBJ whole genome shotgun (WGS) entry which is preliminary data.</text>
</comment>
<organism evidence="3 4">
    <name type="scientific">Streptomyces hazeniae</name>
    <dbReference type="NCBI Taxonomy" id="3075538"/>
    <lineage>
        <taxon>Bacteria</taxon>
        <taxon>Bacillati</taxon>
        <taxon>Actinomycetota</taxon>
        <taxon>Actinomycetes</taxon>
        <taxon>Kitasatosporales</taxon>
        <taxon>Streptomycetaceae</taxon>
        <taxon>Streptomyces</taxon>
    </lineage>
</organism>
<feature type="domain" description="N-acetyltransferase" evidence="2">
    <location>
        <begin position="36"/>
        <end position="192"/>
    </location>
</feature>
<protein>
    <submittedName>
        <fullName evidence="3">GNAT family N-acetyltransferase</fullName>
    </submittedName>
</protein>
<dbReference type="InterPro" id="IPR000182">
    <property type="entry name" value="GNAT_dom"/>
</dbReference>
<feature type="compositionally biased region" description="Pro residues" evidence="1">
    <location>
        <begin position="195"/>
        <end position="207"/>
    </location>
</feature>
<gene>
    <name evidence="3" type="ORF">RM572_22205</name>
</gene>
<evidence type="ECO:0000259" key="2">
    <source>
        <dbReference type="PROSITE" id="PS51186"/>
    </source>
</evidence>
<dbReference type="CDD" id="cd04301">
    <property type="entry name" value="NAT_SF"/>
    <property type="match status" value="1"/>
</dbReference>
<feature type="region of interest" description="Disordered" evidence="1">
    <location>
        <begin position="190"/>
        <end position="214"/>
    </location>
</feature>
<dbReference type="Proteomes" id="UP001183414">
    <property type="component" value="Unassembled WGS sequence"/>
</dbReference>
<dbReference type="InterPro" id="IPR016181">
    <property type="entry name" value="Acyl_CoA_acyltransferase"/>
</dbReference>
<dbReference type="EMBL" id="JAVREQ010000022">
    <property type="protein sequence ID" value="MDT0381476.1"/>
    <property type="molecule type" value="Genomic_DNA"/>
</dbReference>
<keyword evidence="4" id="KW-1185">Reference proteome</keyword>
<dbReference type="Gene3D" id="3.40.630.30">
    <property type="match status" value="1"/>
</dbReference>
<evidence type="ECO:0000256" key="1">
    <source>
        <dbReference type="SAM" id="MobiDB-lite"/>
    </source>
</evidence>
<dbReference type="SUPFAM" id="SSF55729">
    <property type="entry name" value="Acyl-CoA N-acyltransferases (Nat)"/>
    <property type="match status" value="1"/>
</dbReference>
<evidence type="ECO:0000313" key="3">
    <source>
        <dbReference type="EMBL" id="MDT0381476.1"/>
    </source>
</evidence>